<evidence type="ECO:0000256" key="1">
    <source>
        <dbReference type="SAM" id="Coils"/>
    </source>
</evidence>
<proteinExistence type="predicted"/>
<organism evidence="2 3">
    <name type="scientific">Spongiivirga citrea</name>
    <dbReference type="NCBI Taxonomy" id="1481457"/>
    <lineage>
        <taxon>Bacteria</taxon>
        <taxon>Pseudomonadati</taxon>
        <taxon>Bacteroidota</taxon>
        <taxon>Flavobacteriia</taxon>
        <taxon>Flavobacteriales</taxon>
        <taxon>Flavobacteriaceae</taxon>
        <taxon>Spongiivirga</taxon>
    </lineage>
</organism>
<keyword evidence="3" id="KW-1185">Reference proteome</keyword>
<dbReference type="Proteomes" id="UP000474296">
    <property type="component" value="Unassembled WGS sequence"/>
</dbReference>
<comment type="caution">
    <text evidence="2">The sequence shown here is derived from an EMBL/GenBank/DDBJ whole genome shotgun (WGS) entry which is preliminary data.</text>
</comment>
<evidence type="ECO:0000313" key="2">
    <source>
        <dbReference type="EMBL" id="NER16043.1"/>
    </source>
</evidence>
<gene>
    <name evidence="2" type="ORF">GWK10_02415</name>
</gene>
<dbReference type="AlphaFoldDB" id="A0A6M0CGJ1"/>
<evidence type="ECO:0000313" key="3">
    <source>
        <dbReference type="Proteomes" id="UP000474296"/>
    </source>
</evidence>
<feature type="coiled-coil region" evidence="1">
    <location>
        <begin position="135"/>
        <end position="176"/>
    </location>
</feature>
<protein>
    <submittedName>
        <fullName evidence="2">Uncharacterized protein</fullName>
    </submittedName>
</protein>
<dbReference type="RefSeq" id="WP_164029299.1">
    <property type="nucleotide sequence ID" value="NZ_JAABOQ010000001.1"/>
</dbReference>
<name>A0A6M0CGJ1_9FLAO</name>
<accession>A0A6M0CGJ1</accession>
<dbReference type="EMBL" id="JAABOQ010000001">
    <property type="protein sequence ID" value="NER16043.1"/>
    <property type="molecule type" value="Genomic_DNA"/>
</dbReference>
<reference evidence="2 3" key="1">
    <citation type="submission" date="2020-01" db="EMBL/GenBank/DDBJ databases">
        <title>Spongiivirga citrea KCTC 32990T.</title>
        <authorList>
            <person name="Wang G."/>
        </authorList>
    </citation>
    <scope>NUCLEOTIDE SEQUENCE [LARGE SCALE GENOMIC DNA]</scope>
    <source>
        <strain evidence="2 3">KCTC 32990</strain>
    </source>
</reference>
<sequence>MKTLLPTVLMLSVSLFIKGQVCDDAASQASYAYSHAKKAYDSNNRDHLTQASERAYEAFVKTRDAAEKCGCNDAYNKAYDAVELISKATDVAKWEDGRYYVKKSRTLAQEIIDALDQCAANGPVVEEVSVDDSGLTELQEQQKALEEQQKALKAKEKALKEEMAAKAIQKERLQKEAFVKKQNASIMAFIESANNILSTTKCDDVLETTEADNSILDLSMTEIEAYFKSEAADLAKALADKLKACK</sequence>
<keyword evidence="1" id="KW-0175">Coiled coil</keyword>